<proteinExistence type="predicted"/>
<dbReference type="EMBL" id="LGRX02004791">
    <property type="protein sequence ID" value="KAK3279573.1"/>
    <property type="molecule type" value="Genomic_DNA"/>
</dbReference>
<feature type="compositionally biased region" description="Gly residues" evidence="1">
    <location>
        <begin position="12"/>
        <end position="21"/>
    </location>
</feature>
<evidence type="ECO:0000313" key="2">
    <source>
        <dbReference type="EMBL" id="KAK3279573.1"/>
    </source>
</evidence>
<protein>
    <submittedName>
        <fullName evidence="2">Uncharacterized protein</fullName>
    </submittedName>
</protein>
<name>A0AAE0LBY6_9CHLO</name>
<keyword evidence="3" id="KW-1185">Reference proteome</keyword>
<gene>
    <name evidence="2" type="ORF">CYMTET_12546</name>
</gene>
<accession>A0AAE0LBY6</accession>
<organism evidence="2 3">
    <name type="scientific">Cymbomonas tetramitiformis</name>
    <dbReference type="NCBI Taxonomy" id="36881"/>
    <lineage>
        <taxon>Eukaryota</taxon>
        <taxon>Viridiplantae</taxon>
        <taxon>Chlorophyta</taxon>
        <taxon>Pyramimonadophyceae</taxon>
        <taxon>Pyramimonadales</taxon>
        <taxon>Pyramimonadaceae</taxon>
        <taxon>Cymbomonas</taxon>
    </lineage>
</organism>
<reference evidence="2 3" key="1">
    <citation type="journal article" date="2015" name="Genome Biol. Evol.">
        <title>Comparative Genomics of a Bacterivorous Green Alga Reveals Evolutionary Causalities and Consequences of Phago-Mixotrophic Mode of Nutrition.</title>
        <authorList>
            <person name="Burns J.A."/>
            <person name="Paasch A."/>
            <person name="Narechania A."/>
            <person name="Kim E."/>
        </authorList>
    </citation>
    <scope>NUCLEOTIDE SEQUENCE [LARGE SCALE GENOMIC DNA]</scope>
    <source>
        <strain evidence="2 3">PLY_AMNH</strain>
    </source>
</reference>
<feature type="compositionally biased region" description="Gly residues" evidence="1">
    <location>
        <begin position="35"/>
        <end position="56"/>
    </location>
</feature>
<dbReference type="AlphaFoldDB" id="A0AAE0LBY6"/>
<dbReference type="Proteomes" id="UP001190700">
    <property type="component" value="Unassembled WGS sequence"/>
</dbReference>
<evidence type="ECO:0000256" key="1">
    <source>
        <dbReference type="SAM" id="MobiDB-lite"/>
    </source>
</evidence>
<evidence type="ECO:0000313" key="3">
    <source>
        <dbReference type="Proteomes" id="UP001190700"/>
    </source>
</evidence>
<sequence>MVAGKGAREGKVGGGGDGGGEGRGRRRKELVHWVGGRGGDGGGRGKISGQGGGGVTEVGTEDWVVAREMAGVEEVEKVEEEEKGW</sequence>
<feature type="compositionally biased region" description="Basic and acidic residues" evidence="1">
    <location>
        <begin position="1"/>
        <end position="11"/>
    </location>
</feature>
<comment type="caution">
    <text evidence="2">The sequence shown here is derived from an EMBL/GenBank/DDBJ whole genome shotgun (WGS) entry which is preliminary data.</text>
</comment>
<feature type="region of interest" description="Disordered" evidence="1">
    <location>
        <begin position="1"/>
        <end position="59"/>
    </location>
</feature>